<feature type="compositionally biased region" description="Low complexity" evidence="1">
    <location>
        <begin position="85"/>
        <end position="96"/>
    </location>
</feature>
<accession>A0A0E0EDV6</accession>
<reference evidence="2" key="2">
    <citation type="submission" date="2018-05" db="EMBL/GenBank/DDBJ databases">
        <title>OmerRS3 (Oryza meridionalis Reference Sequence Version 3).</title>
        <authorList>
            <person name="Zhang J."/>
            <person name="Kudrna D."/>
            <person name="Lee S."/>
            <person name="Talag J."/>
            <person name="Welchert J."/>
            <person name="Wing R.A."/>
        </authorList>
    </citation>
    <scope>NUCLEOTIDE SEQUENCE [LARGE SCALE GENOMIC DNA]</scope>
    <source>
        <strain evidence="2">cv. OR44</strain>
    </source>
</reference>
<evidence type="ECO:0000313" key="3">
    <source>
        <dbReference type="Proteomes" id="UP000008021"/>
    </source>
</evidence>
<dbReference type="Proteomes" id="UP000008021">
    <property type="component" value="Chromosome 7"/>
</dbReference>
<protein>
    <submittedName>
        <fullName evidence="2">Uncharacterized protein</fullName>
    </submittedName>
</protein>
<name>A0A0E0EDV6_9ORYZ</name>
<organism evidence="2">
    <name type="scientific">Oryza meridionalis</name>
    <dbReference type="NCBI Taxonomy" id="40149"/>
    <lineage>
        <taxon>Eukaryota</taxon>
        <taxon>Viridiplantae</taxon>
        <taxon>Streptophyta</taxon>
        <taxon>Embryophyta</taxon>
        <taxon>Tracheophyta</taxon>
        <taxon>Spermatophyta</taxon>
        <taxon>Magnoliopsida</taxon>
        <taxon>Liliopsida</taxon>
        <taxon>Poales</taxon>
        <taxon>Poaceae</taxon>
        <taxon>BOP clade</taxon>
        <taxon>Oryzoideae</taxon>
        <taxon>Oryzeae</taxon>
        <taxon>Oryzinae</taxon>
        <taxon>Oryza</taxon>
    </lineage>
</organism>
<feature type="compositionally biased region" description="Basic residues" evidence="1">
    <location>
        <begin position="26"/>
        <end position="36"/>
    </location>
</feature>
<dbReference type="EnsemblPlants" id="OMERI07G17410.1">
    <property type="protein sequence ID" value="OMERI07G17410.1"/>
    <property type="gene ID" value="OMERI07G17410"/>
</dbReference>
<dbReference type="Gramene" id="OMERI07G17410.1">
    <property type="protein sequence ID" value="OMERI07G17410.1"/>
    <property type="gene ID" value="OMERI07G17410"/>
</dbReference>
<sequence>MRATRASQVARASTGRGGRGGGRHRDGGRRRGRLRPSSHPSIELEQKGGGAHQRHKQQQISHQVQSSAPPLPFFPLAGVRRSMPLSESSTLATSELMPPNQNVLHLKNPPPPPRHLLSVLSLST</sequence>
<proteinExistence type="predicted"/>
<keyword evidence="3" id="KW-1185">Reference proteome</keyword>
<dbReference type="HOGENOM" id="CLU_2007597_0_0_1"/>
<feature type="region of interest" description="Disordered" evidence="1">
    <location>
        <begin position="1"/>
        <end position="124"/>
    </location>
</feature>
<feature type="compositionally biased region" description="Polar residues" evidence="1">
    <location>
        <begin position="58"/>
        <end position="68"/>
    </location>
</feature>
<dbReference type="AlphaFoldDB" id="A0A0E0EDV6"/>
<feature type="compositionally biased region" description="Polar residues" evidence="1">
    <location>
        <begin position="1"/>
        <end position="11"/>
    </location>
</feature>
<evidence type="ECO:0000256" key="1">
    <source>
        <dbReference type="SAM" id="MobiDB-lite"/>
    </source>
</evidence>
<reference evidence="2" key="1">
    <citation type="submission" date="2015-04" db="UniProtKB">
        <authorList>
            <consortium name="EnsemblPlants"/>
        </authorList>
    </citation>
    <scope>IDENTIFICATION</scope>
</reference>
<evidence type="ECO:0000313" key="2">
    <source>
        <dbReference type="EnsemblPlants" id="OMERI07G17410.1"/>
    </source>
</evidence>